<feature type="domain" description="O-antigen ligase-related" evidence="6">
    <location>
        <begin position="205"/>
        <end position="341"/>
    </location>
</feature>
<feature type="transmembrane region" description="Helical" evidence="5">
    <location>
        <begin position="245"/>
        <end position="267"/>
    </location>
</feature>
<comment type="caution">
    <text evidence="7">The sequence shown here is derived from an EMBL/GenBank/DDBJ whole genome shotgun (WGS) entry which is preliminary data.</text>
</comment>
<protein>
    <submittedName>
        <fullName evidence="7">O-antigen ligase family protein</fullName>
    </submittedName>
</protein>
<evidence type="ECO:0000256" key="3">
    <source>
        <dbReference type="ARBA" id="ARBA00022989"/>
    </source>
</evidence>
<feature type="transmembrane region" description="Helical" evidence="5">
    <location>
        <begin position="329"/>
        <end position="350"/>
    </location>
</feature>
<comment type="subcellular location">
    <subcellularLocation>
        <location evidence="1">Membrane</location>
        <topology evidence="1">Multi-pass membrane protein</topology>
    </subcellularLocation>
</comment>
<evidence type="ECO:0000256" key="4">
    <source>
        <dbReference type="ARBA" id="ARBA00023136"/>
    </source>
</evidence>
<feature type="transmembrane region" description="Helical" evidence="5">
    <location>
        <begin position="133"/>
        <end position="158"/>
    </location>
</feature>
<feature type="transmembrane region" description="Helical" evidence="5">
    <location>
        <begin position="59"/>
        <end position="80"/>
    </location>
</feature>
<feature type="transmembrane region" description="Helical" evidence="5">
    <location>
        <begin position="101"/>
        <end position="121"/>
    </location>
</feature>
<evidence type="ECO:0000259" key="6">
    <source>
        <dbReference type="Pfam" id="PF04932"/>
    </source>
</evidence>
<evidence type="ECO:0000313" key="8">
    <source>
        <dbReference type="Proteomes" id="UP001214854"/>
    </source>
</evidence>
<organism evidence="7 8">
    <name type="scientific">Asticcacaulis aquaticus</name>
    <dbReference type="NCBI Taxonomy" id="2984212"/>
    <lineage>
        <taxon>Bacteria</taxon>
        <taxon>Pseudomonadati</taxon>
        <taxon>Pseudomonadota</taxon>
        <taxon>Alphaproteobacteria</taxon>
        <taxon>Caulobacterales</taxon>
        <taxon>Caulobacteraceae</taxon>
        <taxon>Asticcacaulis</taxon>
    </lineage>
</organism>
<dbReference type="InterPro" id="IPR007016">
    <property type="entry name" value="O-antigen_ligase-rel_domated"/>
</dbReference>
<feature type="transmembrane region" description="Helical" evidence="5">
    <location>
        <begin position="170"/>
        <end position="188"/>
    </location>
</feature>
<evidence type="ECO:0000256" key="1">
    <source>
        <dbReference type="ARBA" id="ARBA00004141"/>
    </source>
</evidence>
<evidence type="ECO:0000256" key="5">
    <source>
        <dbReference type="SAM" id="Phobius"/>
    </source>
</evidence>
<dbReference type="Proteomes" id="UP001214854">
    <property type="component" value="Unassembled WGS sequence"/>
</dbReference>
<evidence type="ECO:0000313" key="7">
    <source>
        <dbReference type="EMBL" id="MDC7683457.1"/>
    </source>
</evidence>
<proteinExistence type="predicted"/>
<keyword evidence="8" id="KW-1185">Reference proteome</keyword>
<dbReference type="GO" id="GO:0016874">
    <property type="term" value="F:ligase activity"/>
    <property type="evidence" value="ECO:0007669"/>
    <property type="project" value="UniProtKB-KW"/>
</dbReference>
<feature type="transmembrane region" description="Helical" evidence="5">
    <location>
        <begin position="20"/>
        <end position="53"/>
    </location>
</feature>
<keyword evidence="4 5" id="KW-0472">Membrane</keyword>
<sequence length="426" mass="47435">MAVAKMSAVGFKMPSYTQGVMFITLAFFVLFTYFGSLGYALTATFGGLLLLSYWRYAKAFGWVGLALVVLLAWLVCRSTLLYDIQSGADFGQYQTWEDQAWLKMILQPVWYGALILGALKMKDEDAFKLTGGLFYAFIGLCGLIIVDALSGASIYQAISATIYKPIRPDLAMVKLSIATYAFVLLYWPVMLVGEFKSRSIQIVALGACVVTPIITGANAPVLAMVVSYIFFLLARYVPYIGKISIYYWAAFVVAVKILYFPVIMHFIKVMKWDDNMHQFLPPSWDARVDIWMFTAEKIMTKPFLGWGFDSSRHFGKAIPLHPHNMSMQVALELGYVGLFILAAFWVLLILRVGQGGPVQGNDPRALRDIGDSDGIDTRPYILATVAAFFTLAQLSFGIWQEWWLALAAIVAAVLAMTQKALKFAGK</sequence>
<accession>A0ABT5HTR0</accession>
<dbReference type="RefSeq" id="WP_272747927.1">
    <property type="nucleotide sequence ID" value="NZ_JAQQKX010000006.1"/>
</dbReference>
<keyword evidence="3 5" id="KW-1133">Transmembrane helix</keyword>
<gene>
    <name evidence="7" type="ORF">PQU92_09235</name>
</gene>
<keyword evidence="2 5" id="KW-0812">Transmembrane</keyword>
<dbReference type="Pfam" id="PF04932">
    <property type="entry name" value="Wzy_C"/>
    <property type="match status" value="1"/>
</dbReference>
<feature type="transmembrane region" description="Helical" evidence="5">
    <location>
        <begin position="402"/>
        <end position="421"/>
    </location>
</feature>
<feature type="transmembrane region" description="Helical" evidence="5">
    <location>
        <begin position="200"/>
        <end position="233"/>
    </location>
</feature>
<dbReference type="EMBL" id="JAQQKX010000006">
    <property type="protein sequence ID" value="MDC7683457.1"/>
    <property type="molecule type" value="Genomic_DNA"/>
</dbReference>
<reference evidence="7 8" key="1">
    <citation type="submission" date="2023-01" db="EMBL/GenBank/DDBJ databases">
        <title>Novel species of the genus Asticcacaulis isolated from rivers.</title>
        <authorList>
            <person name="Lu H."/>
        </authorList>
    </citation>
    <scope>NUCLEOTIDE SEQUENCE [LARGE SCALE GENOMIC DNA]</scope>
    <source>
        <strain evidence="7 8">BYS171W</strain>
    </source>
</reference>
<keyword evidence="7" id="KW-0436">Ligase</keyword>
<name>A0ABT5HTR0_9CAUL</name>
<evidence type="ECO:0000256" key="2">
    <source>
        <dbReference type="ARBA" id="ARBA00022692"/>
    </source>
</evidence>